<dbReference type="GO" id="GO:0005886">
    <property type="term" value="C:plasma membrane"/>
    <property type="evidence" value="ECO:0007669"/>
    <property type="project" value="UniProtKB-SubCell"/>
</dbReference>
<dbReference type="RefSeq" id="WP_006702661.1">
    <property type="nucleotide sequence ID" value="NZ_KI391971.1"/>
</dbReference>
<gene>
    <name evidence="9" type="primary">lspA</name>
    <name evidence="12" type="ORF">HMPREF0446_00387</name>
</gene>
<dbReference type="STRING" id="626369.HMPREF0446_00387"/>
<evidence type="ECO:0000256" key="10">
    <source>
        <dbReference type="RuleBase" id="RU000594"/>
    </source>
</evidence>
<dbReference type="PANTHER" id="PTHR33695">
    <property type="entry name" value="LIPOPROTEIN SIGNAL PEPTIDASE"/>
    <property type="match status" value="1"/>
</dbReference>
<evidence type="ECO:0000313" key="13">
    <source>
        <dbReference type="Proteomes" id="UP000002939"/>
    </source>
</evidence>
<evidence type="ECO:0000256" key="2">
    <source>
        <dbReference type="ARBA" id="ARBA00022475"/>
    </source>
</evidence>
<dbReference type="EC" id="3.4.23.36" evidence="9"/>
<comment type="pathway">
    <text evidence="9">Protein modification; lipoprotein biosynthesis (signal peptide cleavage).</text>
</comment>
<dbReference type="EMBL" id="ACRF02000013">
    <property type="protein sequence ID" value="EEW93505.1"/>
    <property type="molecule type" value="Genomic_DNA"/>
</dbReference>
<dbReference type="AlphaFoldDB" id="D0BKA2"/>
<keyword evidence="8 9" id="KW-0472">Membrane</keyword>
<dbReference type="InterPro" id="IPR001872">
    <property type="entry name" value="Peptidase_A8"/>
</dbReference>
<accession>D0BKA2</accession>
<sequence>MIIYLVLSLLLIAADQVMKMWIVSNFALHTGQELLPGIVKLFYIQNTGAAWGILAGQQFVFYIITAFGVSAILYLMFQERGKSKFALTTYSLLLAGALGNFIDRVRLGFVVDMFQLEFIDFPIFNIADICLTVGVAALFLYILIVERKKEKSGK</sequence>
<feature type="transmembrane region" description="Helical" evidence="9">
    <location>
        <begin position="84"/>
        <end position="102"/>
    </location>
</feature>
<dbReference type="GO" id="GO:0004190">
    <property type="term" value="F:aspartic-type endopeptidase activity"/>
    <property type="evidence" value="ECO:0007669"/>
    <property type="project" value="UniProtKB-UniRule"/>
</dbReference>
<keyword evidence="3 9" id="KW-0645">Protease</keyword>
<organism evidence="12 13">
    <name type="scientific">Granulicatella elegans ATCC 700633</name>
    <dbReference type="NCBI Taxonomy" id="626369"/>
    <lineage>
        <taxon>Bacteria</taxon>
        <taxon>Bacillati</taxon>
        <taxon>Bacillota</taxon>
        <taxon>Bacilli</taxon>
        <taxon>Lactobacillales</taxon>
        <taxon>Carnobacteriaceae</taxon>
        <taxon>Granulicatella</taxon>
    </lineage>
</organism>
<evidence type="ECO:0000256" key="8">
    <source>
        <dbReference type="ARBA" id="ARBA00023136"/>
    </source>
</evidence>
<dbReference type="UniPathway" id="UPA00665"/>
<evidence type="ECO:0000256" key="5">
    <source>
        <dbReference type="ARBA" id="ARBA00022750"/>
    </source>
</evidence>
<keyword evidence="6 9" id="KW-0378">Hydrolase</keyword>
<evidence type="ECO:0000256" key="11">
    <source>
        <dbReference type="RuleBase" id="RU004181"/>
    </source>
</evidence>
<evidence type="ECO:0000256" key="7">
    <source>
        <dbReference type="ARBA" id="ARBA00022989"/>
    </source>
</evidence>
<keyword evidence="7 9" id="KW-1133">Transmembrane helix</keyword>
<dbReference type="HOGENOM" id="CLU_083252_3_3_9"/>
<comment type="catalytic activity">
    <reaction evidence="9 10">
        <text>Release of signal peptides from bacterial membrane prolipoproteins. Hydrolyzes -Xaa-Yaa-Zaa-|-(S,diacylglyceryl)Cys-, in which Xaa is hydrophobic (preferably Leu), and Yaa (Ala or Ser) and Zaa (Gly or Ala) have small, neutral side chains.</text>
        <dbReference type="EC" id="3.4.23.36"/>
    </reaction>
</comment>
<evidence type="ECO:0000313" key="12">
    <source>
        <dbReference type="EMBL" id="EEW93505.1"/>
    </source>
</evidence>
<comment type="caution">
    <text evidence="9">Lacks conserved residue(s) required for the propagation of feature annotation.</text>
</comment>
<evidence type="ECO:0000256" key="3">
    <source>
        <dbReference type="ARBA" id="ARBA00022670"/>
    </source>
</evidence>
<dbReference type="PROSITE" id="PS00855">
    <property type="entry name" value="SPASE_II"/>
    <property type="match status" value="1"/>
</dbReference>
<feature type="active site" evidence="9">
    <location>
        <position position="128"/>
    </location>
</feature>
<dbReference type="Proteomes" id="UP000002939">
    <property type="component" value="Unassembled WGS sequence"/>
</dbReference>
<evidence type="ECO:0000256" key="9">
    <source>
        <dbReference type="HAMAP-Rule" id="MF_00161"/>
    </source>
</evidence>
<feature type="active site" evidence="9">
    <location>
        <position position="112"/>
    </location>
</feature>
<keyword evidence="5 9" id="KW-0064">Aspartyl protease</keyword>
<dbReference type="GO" id="GO:0006508">
    <property type="term" value="P:proteolysis"/>
    <property type="evidence" value="ECO:0007669"/>
    <property type="project" value="UniProtKB-KW"/>
</dbReference>
<comment type="similarity">
    <text evidence="1 9 11">Belongs to the peptidase A8 family.</text>
</comment>
<name>D0BKA2_9LACT</name>
<reference evidence="12" key="1">
    <citation type="submission" date="2009-09" db="EMBL/GenBank/DDBJ databases">
        <authorList>
            <consortium name="The Broad Institute Genome Sequencing Platform"/>
            <person name="Ward D."/>
            <person name="Feldgarden M."/>
            <person name="Earl A."/>
            <person name="Young S.K."/>
            <person name="Zeng Q."/>
            <person name="Koehrsen M."/>
            <person name="Alvarado L."/>
            <person name="Berlin A."/>
            <person name="Bochicchio J."/>
            <person name="Borenstein D."/>
            <person name="Chapman S.B."/>
            <person name="Chen Z."/>
            <person name="Engels R."/>
            <person name="Freedman E."/>
            <person name="Gellesch M."/>
            <person name="Goldberg J."/>
            <person name="Griggs A."/>
            <person name="Gujja S."/>
            <person name="Heilman E."/>
            <person name="Heiman D."/>
            <person name="Hepburn T."/>
            <person name="Howarth C."/>
            <person name="Jen D."/>
            <person name="Larson L."/>
            <person name="Lewis B."/>
            <person name="Mehta T."/>
            <person name="Park D."/>
            <person name="Pearson M."/>
            <person name="Roberts A."/>
            <person name="Saif S."/>
            <person name="Shea T."/>
            <person name="Shenoy N."/>
            <person name="Sisk P."/>
            <person name="Stolte C."/>
            <person name="Sykes S."/>
            <person name="Thomson T."/>
            <person name="Walk T."/>
            <person name="White J."/>
            <person name="Yandava C."/>
            <person name="Sibley C.D."/>
            <person name="Field T.R."/>
            <person name="Grinwis M."/>
            <person name="Eshaghurshan C.S."/>
            <person name="Surette M.G."/>
            <person name="Haas B."/>
            <person name="Nusbaum C."/>
            <person name="Birren B."/>
        </authorList>
    </citation>
    <scope>NUCLEOTIDE SEQUENCE [LARGE SCALE GENOMIC DNA]</scope>
    <source>
        <strain evidence="12">ATCC 700633</strain>
    </source>
</reference>
<keyword evidence="13" id="KW-1185">Reference proteome</keyword>
<comment type="subcellular location">
    <subcellularLocation>
        <location evidence="9">Cell membrane</location>
        <topology evidence="9">Multi-pass membrane protein</topology>
    </subcellularLocation>
</comment>
<protein>
    <recommendedName>
        <fullName evidence="9">Lipoprotein signal peptidase</fullName>
        <ecNumber evidence="9">3.4.23.36</ecNumber>
    </recommendedName>
    <alternativeName>
        <fullName evidence="9">Prolipoprotein signal peptidase</fullName>
    </alternativeName>
    <alternativeName>
        <fullName evidence="9">Signal peptidase II</fullName>
        <shortName evidence="9">SPase II</shortName>
    </alternativeName>
</protein>
<feature type="transmembrane region" description="Helical" evidence="9">
    <location>
        <begin position="59"/>
        <end position="77"/>
    </location>
</feature>
<keyword evidence="4 9" id="KW-0812">Transmembrane</keyword>
<comment type="caution">
    <text evidence="12">The sequence shown here is derived from an EMBL/GenBank/DDBJ whole genome shotgun (WGS) entry which is preliminary data.</text>
</comment>
<dbReference type="PANTHER" id="PTHR33695:SF1">
    <property type="entry name" value="LIPOPROTEIN SIGNAL PEPTIDASE"/>
    <property type="match status" value="1"/>
</dbReference>
<proteinExistence type="inferred from homology"/>
<evidence type="ECO:0000256" key="4">
    <source>
        <dbReference type="ARBA" id="ARBA00022692"/>
    </source>
</evidence>
<dbReference type="Pfam" id="PF01252">
    <property type="entry name" value="Peptidase_A8"/>
    <property type="match status" value="1"/>
</dbReference>
<dbReference type="HAMAP" id="MF_00161">
    <property type="entry name" value="LspA"/>
    <property type="match status" value="1"/>
</dbReference>
<evidence type="ECO:0000256" key="1">
    <source>
        <dbReference type="ARBA" id="ARBA00006139"/>
    </source>
</evidence>
<keyword evidence="2 9" id="KW-1003">Cell membrane</keyword>
<dbReference type="eggNOG" id="COG0597">
    <property type="taxonomic scope" value="Bacteria"/>
</dbReference>
<feature type="transmembrane region" description="Helical" evidence="9">
    <location>
        <begin position="122"/>
        <end position="144"/>
    </location>
</feature>
<comment type="function">
    <text evidence="9 10">This protein specifically catalyzes the removal of signal peptides from prolipoproteins.</text>
</comment>
<evidence type="ECO:0000256" key="6">
    <source>
        <dbReference type="ARBA" id="ARBA00022801"/>
    </source>
</evidence>
<reference evidence="12" key="2">
    <citation type="submission" date="2011-10" db="EMBL/GenBank/DDBJ databases">
        <title>The Genome Sequence of Granulicatella elegans ATCC 700633.</title>
        <authorList>
            <consortium name="The Broad Institute Genome Sequencing Platform"/>
            <consortium name="The Broad Institute Genome Sequencing Center for Infectious Disease"/>
            <person name="Earl A."/>
            <person name="Ward D."/>
            <person name="Feldgarden M."/>
            <person name="Gevers D."/>
            <person name="Sibley C.D."/>
            <person name="Field T.R."/>
            <person name="Grinwis M."/>
            <person name="Eshaghurshan C.S."/>
            <person name="Surette M.G."/>
            <person name="Young S.K."/>
            <person name="Zeng Q."/>
            <person name="Gargeya S."/>
            <person name="Fitzgerald M."/>
            <person name="Haas B."/>
            <person name="Abouelleil A."/>
            <person name="Alvarado L."/>
            <person name="Arachchi H.M."/>
            <person name="Berlin A."/>
            <person name="Brown A."/>
            <person name="Chapman S.B."/>
            <person name="Chen Z."/>
            <person name="Dunbar C."/>
            <person name="Freedman E."/>
            <person name="Gearin G."/>
            <person name="Goldberg J."/>
            <person name="Griggs A."/>
            <person name="Gujja S."/>
            <person name="Heiman D."/>
            <person name="Howarth C."/>
            <person name="Larson L."/>
            <person name="Lui A."/>
            <person name="MacDonald P.J.P."/>
            <person name="Montmayeur A."/>
            <person name="Murphy C."/>
            <person name="Neiman D."/>
            <person name="Pearson M."/>
            <person name="Priest M."/>
            <person name="Roberts A."/>
            <person name="Saif S."/>
            <person name="Shea T."/>
            <person name="Shenoy N."/>
            <person name="Sisk P."/>
            <person name="Stolte C."/>
            <person name="Sykes S."/>
            <person name="Wortman J."/>
            <person name="Nusbaum C."/>
            <person name="Birren B."/>
        </authorList>
    </citation>
    <scope>NUCLEOTIDE SEQUENCE [LARGE SCALE GENOMIC DNA]</scope>
    <source>
        <strain evidence="12">ATCC 700633</strain>
    </source>
</reference>
<dbReference type="NCBIfam" id="TIGR00077">
    <property type="entry name" value="lspA"/>
    <property type="match status" value="1"/>
</dbReference>
<dbReference type="OrthoDB" id="9810259at2"/>
<dbReference type="PRINTS" id="PR00781">
    <property type="entry name" value="LIPOSIGPTASE"/>
</dbReference>